<evidence type="ECO:0000256" key="5">
    <source>
        <dbReference type="ARBA" id="ARBA00023136"/>
    </source>
</evidence>
<feature type="transmembrane region" description="Helical" evidence="6">
    <location>
        <begin position="73"/>
        <end position="91"/>
    </location>
</feature>
<keyword evidence="3 6" id="KW-0812">Transmembrane</keyword>
<dbReference type="InterPro" id="IPR050833">
    <property type="entry name" value="Poly_Biosynth_Transport"/>
</dbReference>
<dbReference type="Proteomes" id="UP000319836">
    <property type="component" value="Unassembled WGS sequence"/>
</dbReference>
<reference evidence="7 8" key="1">
    <citation type="journal article" date="2019" name="Nat. Microbiol.">
        <title>Mediterranean grassland soil C-N compound turnover is dependent on rainfall and depth, and is mediated by genomically divergent microorganisms.</title>
        <authorList>
            <person name="Diamond S."/>
            <person name="Andeer P.F."/>
            <person name="Li Z."/>
            <person name="Crits-Christoph A."/>
            <person name="Burstein D."/>
            <person name="Anantharaman K."/>
            <person name="Lane K.R."/>
            <person name="Thomas B.C."/>
            <person name="Pan C."/>
            <person name="Northen T.R."/>
            <person name="Banfield J.F."/>
        </authorList>
    </citation>
    <scope>NUCLEOTIDE SEQUENCE [LARGE SCALE GENOMIC DNA]</scope>
    <source>
        <strain evidence="7">WS_10</strain>
    </source>
</reference>
<keyword evidence="5 6" id="KW-0472">Membrane</keyword>
<evidence type="ECO:0000313" key="7">
    <source>
        <dbReference type="EMBL" id="TMQ68886.1"/>
    </source>
</evidence>
<feature type="transmembrane region" description="Helical" evidence="6">
    <location>
        <begin position="97"/>
        <end position="121"/>
    </location>
</feature>
<protein>
    <recommendedName>
        <fullName evidence="9">Polysaccharide biosynthesis protein C-terminal domain-containing protein</fullName>
    </recommendedName>
</protein>
<feature type="transmembrane region" description="Helical" evidence="6">
    <location>
        <begin position="142"/>
        <end position="163"/>
    </location>
</feature>
<name>A0A538TZ09_UNCEI</name>
<keyword evidence="2" id="KW-1003">Cell membrane</keyword>
<feature type="transmembrane region" description="Helical" evidence="6">
    <location>
        <begin position="204"/>
        <end position="226"/>
    </location>
</feature>
<comment type="caution">
    <text evidence="7">The sequence shown here is derived from an EMBL/GenBank/DDBJ whole genome shotgun (WGS) entry which is preliminary data.</text>
</comment>
<evidence type="ECO:0000256" key="6">
    <source>
        <dbReference type="SAM" id="Phobius"/>
    </source>
</evidence>
<dbReference type="EMBL" id="VBPA01000370">
    <property type="protein sequence ID" value="TMQ68886.1"/>
    <property type="molecule type" value="Genomic_DNA"/>
</dbReference>
<proteinExistence type="predicted"/>
<evidence type="ECO:0000256" key="3">
    <source>
        <dbReference type="ARBA" id="ARBA00022692"/>
    </source>
</evidence>
<feature type="transmembrane region" description="Helical" evidence="6">
    <location>
        <begin position="175"/>
        <end position="192"/>
    </location>
</feature>
<evidence type="ECO:0000256" key="2">
    <source>
        <dbReference type="ARBA" id="ARBA00022475"/>
    </source>
</evidence>
<evidence type="ECO:0000256" key="4">
    <source>
        <dbReference type="ARBA" id="ARBA00022989"/>
    </source>
</evidence>
<comment type="subcellular location">
    <subcellularLocation>
        <location evidence="1">Cell membrane</location>
        <topology evidence="1">Multi-pass membrane protein</topology>
    </subcellularLocation>
</comment>
<evidence type="ECO:0000313" key="8">
    <source>
        <dbReference type="Proteomes" id="UP000319836"/>
    </source>
</evidence>
<sequence>MHGFVKSALVLLFALLLFREGFAVVLAWMFGTVAAVAVQVFLLRGQIARRVNLQLLRLGTFLRYSAGNWAGDLAWTAPGLLFPLLVVATLGPEANAYFFIAWSIASLLAGIPTAVSSSLLAEGTHDDAGTAVHLRRAFGFTLPLVGVAIAVCLVGAPILLGLFGAPYAASGVDTLRLLSVAALPLSVNMLYVTVARVDRDIRRIVTLTAAIGGGALVLGVALVPAFGATGIALGYLVAHSVVAIGLTIDWLARGRERR</sequence>
<gene>
    <name evidence="7" type="ORF">E6K80_13510</name>
</gene>
<dbReference type="GO" id="GO:0005886">
    <property type="term" value="C:plasma membrane"/>
    <property type="evidence" value="ECO:0007669"/>
    <property type="project" value="UniProtKB-SubCell"/>
</dbReference>
<organism evidence="7 8">
    <name type="scientific">Eiseniibacteriota bacterium</name>
    <dbReference type="NCBI Taxonomy" id="2212470"/>
    <lineage>
        <taxon>Bacteria</taxon>
        <taxon>Candidatus Eiseniibacteriota</taxon>
    </lineage>
</organism>
<evidence type="ECO:0008006" key="9">
    <source>
        <dbReference type="Google" id="ProtNLM"/>
    </source>
</evidence>
<evidence type="ECO:0000256" key="1">
    <source>
        <dbReference type="ARBA" id="ARBA00004651"/>
    </source>
</evidence>
<feature type="transmembrane region" description="Helical" evidence="6">
    <location>
        <begin position="232"/>
        <end position="252"/>
    </location>
</feature>
<dbReference type="PANTHER" id="PTHR30250:SF11">
    <property type="entry name" value="O-ANTIGEN TRANSPORTER-RELATED"/>
    <property type="match status" value="1"/>
</dbReference>
<dbReference type="PANTHER" id="PTHR30250">
    <property type="entry name" value="PST FAMILY PREDICTED COLANIC ACID TRANSPORTER"/>
    <property type="match status" value="1"/>
</dbReference>
<dbReference type="AlphaFoldDB" id="A0A538TZ09"/>
<accession>A0A538TZ09</accession>
<keyword evidence="4 6" id="KW-1133">Transmembrane helix</keyword>